<accession>V6LI26</accession>
<keyword evidence="3" id="KW-1185">Reference proteome</keyword>
<proteinExistence type="predicted"/>
<gene>
    <name evidence="1" type="ORF">SS50377_15993</name>
    <name evidence="2" type="ORF">SS50377_22710</name>
</gene>
<dbReference type="EMBL" id="KI546124">
    <property type="protein sequence ID" value="EST44187.1"/>
    <property type="molecule type" value="Genomic_DNA"/>
</dbReference>
<reference evidence="1 2" key="1">
    <citation type="journal article" date="2014" name="PLoS Genet.">
        <title>The Genome of Spironucleus salmonicida Highlights a Fish Pathogen Adapted to Fluctuating Environments.</title>
        <authorList>
            <person name="Xu F."/>
            <person name="Jerlstrom-Hultqvist J."/>
            <person name="Einarsson E."/>
            <person name="Astvaldsson A."/>
            <person name="Svard S.G."/>
            <person name="Andersson J.O."/>
        </authorList>
    </citation>
    <scope>NUCLEOTIDE SEQUENCE</scope>
    <source>
        <strain evidence="2">ATCC 50377</strain>
    </source>
</reference>
<evidence type="ECO:0000313" key="3">
    <source>
        <dbReference type="Proteomes" id="UP000018208"/>
    </source>
</evidence>
<evidence type="ECO:0000313" key="1">
    <source>
        <dbReference type="EMBL" id="EST44187.1"/>
    </source>
</evidence>
<sequence>MDLTDAFLSDAASYETLFSAYRDLLVSAAPEDKALFDEIVRSRGAKLAKKLFEFPLLSQFPERELQTTFCIFVSQACKALEFEFLEPIFAGSIAFACCETVAPQAQRLYASTFQSVARVCSLKSLSLPDFGIEKLVNLLLESFEHFQNSNQIRFSTPSILEILATFLVFDEYKIKFVNLNGLLIFSQFLAQTENSEVCSGILGLIHSLIFNLNDVGKQSIYDIISPFFAPIQLKNLIFAVLEKQFSDQKNVNFNVLMVLHGCLIPQTKDIACLEFVKFAAENFEETEIQIQIVSEIIIKFVAISPESVQISSFLAENGAFMQKIFRFLDLNQANPINSTIAQMLQVVAVSSPVNKSYIQFDFPLLPLLKVAHFFASQLINQSMSSAVQNLENCYVALTYFTETRAFAQWPNLAIQPEALAVLQLAESLSGVEGLLGELPGMSALLARLCATKTYISQAKIALKERFPVFYAFLVDFALQIMKQGKPSNHIVLSILKGLTAVSGEIGAVEPAKIVQFMTLFDAETDEEFADVLADLIEGYAGCVPGAVQAELEKVLTRMV</sequence>
<reference evidence="2" key="2">
    <citation type="submission" date="2020-12" db="EMBL/GenBank/DDBJ databases">
        <title>New Spironucleus salmonicida genome in near-complete chromosomes.</title>
        <authorList>
            <person name="Xu F."/>
            <person name="Kurt Z."/>
            <person name="Jimenez-Gonzalez A."/>
            <person name="Astvaldsson A."/>
            <person name="Andersson J.O."/>
            <person name="Svard S.G."/>
        </authorList>
    </citation>
    <scope>NUCLEOTIDE SEQUENCE</scope>
    <source>
        <strain evidence="2">ATCC 50377</strain>
    </source>
</reference>
<evidence type="ECO:0000313" key="2">
    <source>
        <dbReference type="EMBL" id="KAH0575088.1"/>
    </source>
</evidence>
<dbReference type="VEuPathDB" id="GiardiaDB:SS50377_22710"/>
<name>V6LI26_9EUKA</name>
<dbReference type="AlphaFoldDB" id="V6LI26"/>
<protein>
    <submittedName>
        <fullName evidence="1">Uncharacterized protein</fullName>
    </submittedName>
</protein>
<dbReference type="EMBL" id="AUWU02000003">
    <property type="protein sequence ID" value="KAH0575088.1"/>
    <property type="molecule type" value="Genomic_DNA"/>
</dbReference>
<organism evidence="1">
    <name type="scientific">Spironucleus salmonicida</name>
    <dbReference type="NCBI Taxonomy" id="348837"/>
    <lineage>
        <taxon>Eukaryota</taxon>
        <taxon>Metamonada</taxon>
        <taxon>Diplomonadida</taxon>
        <taxon>Hexamitidae</taxon>
        <taxon>Hexamitinae</taxon>
        <taxon>Spironucleus</taxon>
    </lineage>
</organism>
<dbReference type="Proteomes" id="UP000018208">
    <property type="component" value="Unassembled WGS sequence"/>
</dbReference>